<sequence>MGHYSVKPLQVDLRPSPRLTAILMVASASAVLMLLVVPLVWWVKLAGGVAIVVASVRHLRRHAWRSVPEAWLGLRWSTESGWQAWRKDGEAMAITILPDSMVTSALTVIRFRNADQRWPQALVLLADSADAESLRRLRVQLRWAYERTSAEPAAR</sequence>
<accession>C6XC37</accession>
<gene>
    <name evidence="2" type="ordered locus">Msip34_0864</name>
</gene>
<dbReference type="EMBL" id="CP001674">
    <property type="protein sequence ID" value="ACT50112.1"/>
    <property type="molecule type" value="Genomic_DNA"/>
</dbReference>
<keyword evidence="1" id="KW-0812">Transmembrane</keyword>
<dbReference type="Proteomes" id="UP000002743">
    <property type="component" value="Chromosome"/>
</dbReference>
<feature type="transmembrane region" description="Helical" evidence="1">
    <location>
        <begin position="21"/>
        <end position="43"/>
    </location>
</feature>
<dbReference type="STRING" id="582744.Msip34_0864"/>
<reference evidence="3" key="1">
    <citation type="submission" date="2009-07" db="EMBL/GenBank/DDBJ databases">
        <title>Complete sequence of chromosome of Methylovorus sp. SIP3-4.</title>
        <authorList>
            <person name="Lucas S."/>
            <person name="Copeland A."/>
            <person name="Lapidus A."/>
            <person name="Glavina del Rio T."/>
            <person name="Tice H."/>
            <person name="Bruce D."/>
            <person name="Goodwin L."/>
            <person name="Pitluck S."/>
            <person name="Clum A."/>
            <person name="Larimer F."/>
            <person name="Land M."/>
            <person name="Hauser L."/>
            <person name="Kyrpides N."/>
            <person name="Mikhailova N."/>
            <person name="Kayluzhnaya M."/>
            <person name="Chistoserdova L."/>
        </authorList>
    </citation>
    <scope>NUCLEOTIDE SEQUENCE [LARGE SCALE GENOMIC DNA]</scope>
    <source>
        <strain evidence="3">SIP3-4</strain>
    </source>
</reference>
<dbReference type="eggNOG" id="ENOG5033M9A">
    <property type="taxonomic scope" value="Bacteria"/>
</dbReference>
<proteinExistence type="predicted"/>
<keyword evidence="3" id="KW-1185">Reference proteome</keyword>
<dbReference type="KEGG" id="mei:Msip34_0864"/>
<evidence type="ECO:0000313" key="3">
    <source>
        <dbReference type="Proteomes" id="UP000002743"/>
    </source>
</evidence>
<keyword evidence="1" id="KW-0472">Membrane</keyword>
<dbReference type="HOGENOM" id="CLU_140397_0_0_4"/>
<name>C6XC37_METGS</name>
<evidence type="ECO:0008006" key="4">
    <source>
        <dbReference type="Google" id="ProtNLM"/>
    </source>
</evidence>
<evidence type="ECO:0000313" key="2">
    <source>
        <dbReference type="EMBL" id="ACT50112.1"/>
    </source>
</evidence>
<evidence type="ECO:0000256" key="1">
    <source>
        <dbReference type="SAM" id="Phobius"/>
    </source>
</evidence>
<protein>
    <recommendedName>
        <fullName evidence="4">Toxin CptA</fullName>
    </recommendedName>
</protein>
<keyword evidence="1" id="KW-1133">Transmembrane helix</keyword>
<organism evidence="2 3">
    <name type="scientific">Methylovorus glucosotrophus (strain SIP3-4)</name>
    <dbReference type="NCBI Taxonomy" id="582744"/>
    <lineage>
        <taxon>Bacteria</taxon>
        <taxon>Pseudomonadati</taxon>
        <taxon>Pseudomonadota</taxon>
        <taxon>Betaproteobacteria</taxon>
        <taxon>Nitrosomonadales</taxon>
        <taxon>Methylophilaceae</taxon>
        <taxon>Methylovorus</taxon>
    </lineage>
</organism>
<dbReference type="InterPro" id="IPR009883">
    <property type="entry name" value="YgfX"/>
</dbReference>
<dbReference type="Pfam" id="PF07254">
    <property type="entry name" value="Cpta_toxin"/>
    <property type="match status" value="1"/>
</dbReference>
<dbReference type="AlphaFoldDB" id="C6XC37"/>
<reference evidence="2 3" key="2">
    <citation type="journal article" date="2011" name="J. Bacteriol.">
        <title>Genomes of three methylotrophs from a single niche uncover genetic and metabolic divergence of Methylophilaceae.</title>
        <authorList>
            <person name="Lapidus A."/>
            <person name="Clum A."/>
            <person name="Labutti K."/>
            <person name="Kaluzhnaya M.G."/>
            <person name="Lim S."/>
            <person name="Beck D.A."/>
            <person name="Glavina Del Rio T."/>
            <person name="Nolan M."/>
            <person name="Mavromatis K."/>
            <person name="Huntemann M."/>
            <person name="Lucas S."/>
            <person name="Lidstrom M.E."/>
            <person name="Ivanova N."/>
            <person name="Chistoserdova L."/>
        </authorList>
    </citation>
    <scope>NUCLEOTIDE SEQUENCE [LARGE SCALE GENOMIC DNA]</scope>
    <source>
        <strain evidence="2 3">SIP3-4</strain>
    </source>
</reference>